<protein>
    <submittedName>
        <fullName evidence="1">Uncharacterized protein</fullName>
    </submittedName>
</protein>
<evidence type="ECO:0000313" key="1">
    <source>
        <dbReference type="EMBL" id="TQV77793.1"/>
    </source>
</evidence>
<dbReference type="RefSeq" id="WP_142898136.1">
    <property type="nucleotide sequence ID" value="NZ_ML660058.1"/>
</dbReference>
<organism evidence="1 2">
    <name type="scientific">Denitrobaculum tricleocarpae</name>
    <dbReference type="NCBI Taxonomy" id="2591009"/>
    <lineage>
        <taxon>Bacteria</taxon>
        <taxon>Pseudomonadati</taxon>
        <taxon>Pseudomonadota</taxon>
        <taxon>Alphaproteobacteria</taxon>
        <taxon>Rhodospirillales</taxon>
        <taxon>Rhodospirillaceae</taxon>
        <taxon>Denitrobaculum</taxon>
    </lineage>
</organism>
<dbReference type="EMBL" id="VHSH01000007">
    <property type="protein sequence ID" value="TQV77793.1"/>
    <property type="molecule type" value="Genomic_DNA"/>
</dbReference>
<dbReference type="AlphaFoldDB" id="A0A545TKN7"/>
<sequence length="157" mass="17144">MTNRADSVRRDFFSCKDTSGANSLKTLFGIVLVCLVFSAVVANASPEGLEPISTFRLETSAHWKHGPIVVSGDKNGNGRFQELTIEFRDKKLFVPSNVLAKIPKLSNGIQISSEAGYREIGGYTIYTAFTQGFVSTPQLRDRFVIAVSEKGGIKVLP</sequence>
<proteinExistence type="predicted"/>
<evidence type="ECO:0000313" key="2">
    <source>
        <dbReference type="Proteomes" id="UP000315252"/>
    </source>
</evidence>
<accession>A0A545TKN7</accession>
<name>A0A545TKN7_9PROT</name>
<comment type="caution">
    <text evidence="1">The sequence shown here is derived from an EMBL/GenBank/DDBJ whole genome shotgun (WGS) entry which is preliminary data.</text>
</comment>
<dbReference type="Proteomes" id="UP000315252">
    <property type="component" value="Unassembled WGS sequence"/>
</dbReference>
<gene>
    <name evidence="1" type="ORF">FKG95_19745</name>
</gene>
<keyword evidence="2" id="KW-1185">Reference proteome</keyword>
<reference evidence="1 2" key="1">
    <citation type="submission" date="2019-06" db="EMBL/GenBank/DDBJ databases">
        <title>Whole genome sequence for Rhodospirillaceae sp. R148.</title>
        <authorList>
            <person name="Wang G."/>
        </authorList>
    </citation>
    <scope>NUCLEOTIDE SEQUENCE [LARGE SCALE GENOMIC DNA]</scope>
    <source>
        <strain evidence="1 2">R148</strain>
    </source>
</reference>